<dbReference type="AlphaFoldDB" id="A0AAE0BQB8"/>
<dbReference type="EMBL" id="LGRX02033556">
    <property type="protein sequence ID" value="KAK3240767.1"/>
    <property type="molecule type" value="Genomic_DNA"/>
</dbReference>
<dbReference type="Proteomes" id="UP001190700">
    <property type="component" value="Unassembled WGS sequence"/>
</dbReference>
<sequence length="155" mass="15888">MEVSVADIGGATAFEDSTVLHGWFGSGCEQVHMEHGTGVALCVQLFLPAVDNLLVADWPGTATPLLSASHESLHSYESEAADSRASASDTECISSDGPDGDALVVTDVASNTDSQVGTEAAYRAVDCGVTSGLKTPLLDSGGTRQMFSGLGVSCY</sequence>
<gene>
    <name evidence="1" type="ORF">CYMTET_49418</name>
</gene>
<name>A0AAE0BQB8_9CHLO</name>
<organism evidence="1 2">
    <name type="scientific">Cymbomonas tetramitiformis</name>
    <dbReference type="NCBI Taxonomy" id="36881"/>
    <lineage>
        <taxon>Eukaryota</taxon>
        <taxon>Viridiplantae</taxon>
        <taxon>Chlorophyta</taxon>
        <taxon>Pyramimonadophyceae</taxon>
        <taxon>Pyramimonadales</taxon>
        <taxon>Pyramimonadaceae</taxon>
        <taxon>Cymbomonas</taxon>
    </lineage>
</organism>
<evidence type="ECO:0000313" key="2">
    <source>
        <dbReference type="Proteomes" id="UP001190700"/>
    </source>
</evidence>
<accession>A0AAE0BQB8</accession>
<reference evidence="1 2" key="1">
    <citation type="journal article" date="2015" name="Genome Biol. Evol.">
        <title>Comparative Genomics of a Bacterivorous Green Alga Reveals Evolutionary Causalities and Consequences of Phago-Mixotrophic Mode of Nutrition.</title>
        <authorList>
            <person name="Burns J.A."/>
            <person name="Paasch A."/>
            <person name="Narechania A."/>
            <person name="Kim E."/>
        </authorList>
    </citation>
    <scope>NUCLEOTIDE SEQUENCE [LARGE SCALE GENOMIC DNA]</scope>
    <source>
        <strain evidence="1 2">PLY_AMNH</strain>
    </source>
</reference>
<keyword evidence="2" id="KW-1185">Reference proteome</keyword>
<proteinExistence type="predicted"/>
<comment type="caution">
    <text evidence="1">The sequence shown here is derived from an EMBL/GenBank/DDBJ whole genome shotgun (WGS) entry which is preliminary data.</text>
</comment>
<evidence type="ECO:0000313" key="1">
    <source>
        <dbReference type="EMBL" id="KAK3240767.1"/>
    </source>
</evidence>
<protein>
    <submittedName>
        <fullName evidence="1">Uncharacterized protein</fullName>
    </submittedName>
</protein>